<feature type="compositionally biased region" description="Polar residues" evidence="1">
    <location>
        <begin position="89"/>
        <end position="98"/>
    </location>
</feature>
<protein>
    <submittedName>
        <fullName evidence="2">Uncharacterized protein</fullName>
    </submittedName>
</protein>
<evidence type="ECO:0000313" key="2">
    <source>
        <dbReference type="EMBL" id="KAH3869470.1"/>
    </source>
</evidence>
<name>A0A9D4M452_DREPO</name>
<proteinExistence type="predicted"/>
<evidence type="ECO:0000256" key="1">
    <source>
        <dbReference type="SAM" id="MobiDB-lite"/>
    </source>
</evidence>
<comment type="caution">
    <text evidence="2">The sequence shown here is derived from an EMBL/GenBank/DDBJ whole genome shotgun (WGS) entry which is preliminary data.</text>
</comment>
<evidence type="ECO:0000313" key="3">
    <source>
        <dbReference type="Proteomes" id="UP000828390"/>
    </source>
</evidence>
<organism evidence="2 3">
    <name type="scientific">Dreissena polymorpha</name>
    <name type="common">Zebra mussel</name>
    <name type="synonym">Mytilus polymorpha</name>
    <dbReference type="NCBI Taxonomy" id="45954"/>
    <lineage>
        <taxon>Eukaryota</taxon>
        <taxon>Metazoa</taxon>
        <taxon>Spiralia</taxon>
        <taxon>Lophotrochozoa</taxon>
        <taxon>Mollusca</taxon>
        <taxon>Bivalvia</taxon>
        <taxon>Autobranchia</taxon>
        <taxon>Heteroconchia</taxon>
        <taxon>Euheterodonta</taxon>
        <taxon>Imparidentia</taxon>
        <taxon>Neoheterodontei</taxon>
        <taxon>Myida</taxon>
        <taxon>Dreissenoidea</taxon>
        <taxon>Dreissenidae</taxon>
        <taxon>Dreissena</taxon>
    </lineage>
</organism>
<dbReference type="EMBL" id="JAIWYP010000002">
    <property type="protein sequence ID" value="KAH3869470.1"/>
    <property type="molecule type" value="Genomic_DNA"/>
</dbReference>
<keyword evidence="3" id="KW-1185">Reference proteome</keyword>
<gene>
    <name evidence="2" type="ORF">DPMN_032639</name>
</gene>
<sequence>MHLISVIENIKKRETKAGASDIARIYSILATRLSVCRTIGVSLEETKTGYLGRRAGQTIASLTVQHNVRTTNSSPMHGHQPPPGPGLSFVSQGSTTPGHVSGIGEITAYLEVN</sequence>
<dbReference type="AlphaFoldDB" id="A0A9D4M452"/>
<accession>A0A9D4M452</accession>
<feature type="region of interest" description="Disordered" evidence="1">
    <location>
        <begin position="70"/>
        <end position="99"/>
    </location>
</feature>
<reference evidence="2" key="1">
    <citation type="journal article" date="2019" name="bioRxiv">
        <title>The Genome of the Zebra Mussel, Dreissena polymorpha: A Resource for Invasive Species Research.</title>
        <authorList>
            <person name="McCartney M.A."/>
            <person name="Auch B."/>
            <person name="Kono T."/>
            <person name="Mallez S."/>
            <person name="Zhang Y."/>
            <person name="Obille A."/>
            <person name="Becker A."/>
            <person name="Abrahante J.E."/>
            <person name="Garbe J."/>
            <person name="Badalamenti J.P."/>
            <person name="Herman A."/>
            <person name="Mangelson H."/>
            <person name="Liachko I."/>
            <person name="Sullivan S."/>
            <person name="Sone E.D."/>
            <person name="Koren S."/>
            <person name="Silverstein K.A.T."/>
            <person name="Beckman K.B."/>
            <person name="Gohl D.M."/>
        </authorList>
    </citation>
    <scope>NUCLEOTIDE SEQUENCE</scope>
    <source>
        <strain evidence="2">Duluth1</strain>
        <tissue evidence="2">Whole animal</tissue>
    </source>
</reference>
<reference evidence="2" key="2">
    <citation type="submission" date="2020-11" db="EMBL/GenBank/DDBJ databases">
        <authorList>
            <person name="McCartney M.A."/>
            <person name="Auch B."/>
            <person name="Kono T."/>
            <person name="Mallez S."/>
            <person name="Becker A."/>
            <person name="Gohl D.M."/>
            <person name="Silverstein K.A.T."/>
            <person name="Koren S."/>
            <person name="Bechman K.B."/>
            <person name="Herman A."/>
            <person name="Abrahante J.E."/>
            <person name="Garbe J."/>
        </authorList>
    </citation>
    <scope>NUCLEOTIDE SEQUENCE</scope>
    <source>
        <strain evidence="2">Duluth1</strain>
        <tissue evidence="2">Whole animal</tissue>
    </source>
</reference>
<dbReference type="Proteomes" id="UP000828390">
    <property type="component" value="Unassembled WGS sequence"/>
</dbReference>